<dbReference type="EMBL" id="JBHRSJ010000035">
    <property type="protein sequence ID" value="MFC2974672.1"/>
    <property type="molecule type" value="Genomic_DNA"/>
</dbReference>
<organism evidence="1 2">
    <name type="scientific">Azotobacter bryophylli</name>
    <dbReference type="NCBI Taxonomy" id="1986537"/>
    <lineage>
        <taxon>Bacteria</taxon>
        <taxon>Pseudomonadati</taxon>
        <taxon>Pseudomonadota</taxon>
        <taxon>Gammaproteobacteria</taxon>
        <taxon>Pseudomonadales</taxon>
        <taxon>Pseudomonadaceae</taxon>
        <taxon>Azotobacter</taxon>
    </lineage>
</organism>
<gene>
    <name evidence="1" type="ORF">ACFOJE_20990</name>
</gene>
<dbReference type="Proteomes" id="UP001595457">
    <property type="component" value="Unassembled WGS sequence"/>
</dbReference>
<reference evidence="2" key="1">
    <citation type="journal article" date="2019" name="Int. J. Syst. Evol. Microbiol.">
        <title>The Global Catalogue of Microorganisms (GCM) 10K type strain sequencing project: providing services to taxonomists for standard genome sequencing and annotation.</title>
        <authorList>
            <consortium name="The Broad Institute Genomics Platform"/>
            <consortium name="The Broad Institute Genome Sequencing Center for Infectious Disease"/>
            <person name="Wu L."/>
            <person name="Ma J."/>
        </authorList>
    </citation>
    <scope>NUCLEOTIDE SEQUENCE [LARGE SCALE GENOMIC DNA]</scope>
    <source>
        <strain evidence="2">KCTC 62195</strain>
    </source>
</reference>
<evidence type="ECO:0000313" key="1">
    <source>
        <dbReference type="EMBL" id="MFC2974672.1"/>
    </source>
</evidence>
<dbReference type="RefSeq" id="WP_377816931.1">
    <property type="nucleotide sequence ID" value="NZ_JBHRSJ010000035.1"/>
</dbReference>
<accession>A0ABV7AZJ1</accession>
<keyword evidence="2" id="KW-1185">Reference proteome</keyword>
<name>A0ABV7AZJ1_9GAMM</name>
<comment type="caution">
    <text evidence="1">The sequence shown here is derived from an EMBL/GenBank/DDBJ whole genome shotgun (WGS) entry which is preliminary data.</text>
</comment>
<protein>
    <submittedName>
        <fullName evidence="1">Uncharacterized protein</fullName>
    </submittedName>
</protein>
<evidence type="ECO:0000313" key="2">
    <source>
        <dbReference type="Proteomes" id="UP001595457"/>
    </source>
</evidence>
<sequence length="170" mass="18209">MTHGPSLLGTGFTYTTEIRRHDGRIERAEDHNLLPQEAIDFVAGLLRGSEAAIGNWYVGLFESNTVPDAAFKAADLPNLLTECTAYDEATRPAWTHSYDGKAVIDSLGNKATFTFNQAKRIYGAFIVSTSTKGGSGGRLLSIARFASPKDIDAGEPFTLAAGLTLIPTSL</sequence>
<proteinExistence type="predicted"/>